<dbReference type="EMBL" id="KY984068">
    <property type="protein sequence ID" value="ARW58899.1"/>
    <property type="molecule type" value="Genomic_DNA"/>
</dbReference>
<protein>
    <submittedName>
        <fullName evidence="1">Uncharacterized protein</fullName>
    </submittedName>
</protein>
<sequence length="121" mass="14490">MSLHIYCRLYGVQHRLRITEHDFTRTPKMVTVCNADFLTMMPLVIVGAAYDTYTPYKILKAGKADFKIRRIERVSSDKWLYVFEDSQGNAFQTYLHRRMYETYRDNRSTRTERQTAEVVRH</sequence>
<reference evidence="1 2" key="1">
    <citation type="submission" date="2017-04" db="EMBL/GenBank/DDBJ databases">
        <authorList>
            <person name="Afonso C.L."/>
            <person name="Miller P.J."/>
            <person name="Scott M.A."/>
            <person name="Spackman E."/>
            <person name="Goraichik I."/>
            <person name="Dimitrov K.M."/>
            <person name="Suarez D.L."/>
            <person name="Swayne D.E."/>
        </authorList>
    </citation>
    <scope>NUCLEOTIDE SEQUENCE [LARGE SCALE GENOMIC DNA]</scope>
</reference>
<evidence type="ECO:0000313" key="1">
    <source>
        <dbReference type="EMBL" id="ARW58899.1"/>
    </source>
</evidence>
<keyword evidence="2" id="KW-1185">Reference proteome</keyword>
<accession>A0A2H4IBI0</accession>
<name>A0A2H4IBI0_9CAUD</name>
<organism evidence="1 2">
    <name type="scientific">Erwinia phage vB_EamM_Y3</name>
    <dbReference type="NCBI Taxonomy" id="1983553"/>
    <lineage>
        <taxon>Viruses</taxon>
        <taxon>Duplodnaviria</taxon>
        <taxon>Heunggongvirae</taxon>
        <taxon>Uroviricota</taxon>
        <taxon>Caudoviricetes</taxon>
        <taxon>Sasquatchvirus</taxon>
        <taxon>Sasquatchvirus Y3</taxon>
    </lineage>
</organism>
<evidence type="ECO:0000313" key="2">
    <source>
        <dbReference type="Proteomes" id="UP000240568"/>
    </source>
</evidence>
<proteinExistence type="predicted"/>
<gene>
    <name evidence="1" type="ORF">Y3_259</name>
</gene>
<dbReference type="Proteomes" id="UP000240568">
    <property type="component" value="Segment"/>
</dbReference>